<evidence type="ECO:0000256" key="6">
    <source>
        <dbReference type="ARBA" id="ARBA00023136"/>
    </source>
</evidence>
<feature type="transmembrane region" description="Helical" evidence="7">
    <location>
        <begin position="260"/>
        <end position="279"/>
    </location>
</feature>
<protein>
    <submittedName>
        <fullName evidence="9">Carbohydrate ABC transporter permease</fullName>
    </submittedName>
</protein>
<keyword evidence="2 7" id="KW-0813">Transport</keyword>
<evidence type="ECO:0000256" key="7">
    <source>
        <dbReference type="RuleBase" id="RU363032"/>
    </source>
</evidence>
<evidence type="ECO:0000256" key="5">
    <source>
        <dbReference type="ARBA" id="ARBA00022989"/>
    </source>
</evidence>
<comment type="similarity">
    <text evidence="7">Belongs to the binding-protein-dependent transport system permease family.</text>
</comment>
<dbReference type="SUPFAM" id="SSF161098">
    <property type="entry name" value="MetI-like"/>
    <property type="match status" value="1"/>
</dbReference>
<dbReference type="OrthoDB" id="9804629at2"/>
<dbReference type="GO" id="GO:0055085">
    <property type="term" value="P:transmembrane transport"/>
    <property type="evidence" value="ECO:0007669"/>
    <property type="project" value="InterPro"/>
</dbReference>
<keyword evidence="10" id="KW-1185">Reference proteome</keyword>
<sequence length="294" mass="33407">MNLNMNLYSRGDKAFVYMNMFLVGLFTISTLYPFIYIAALSFSSGDAATSGQVVLTPVDVTIEAYKRVLSEPMFWTSYKNTFIYTLFGTITSLLIIIPGAYALSRPQLIGRRFWNLVVAFTMWFNAGMIPFFLNMRDLGLLDSYFGIIIGFACNAFNIILLRNFFEAIPSSLEEAARMDGANEFQVLWKVFIPLAKPAIATITLFCIVARWNGFFWAMVLLRDEQKIPLQVFLRQMITQLSDDDEFASTLIESVYSFETVSAAIMVCSIIPVLFIYPFIQRYFNKGILLGGVKE</sequence>
<feature type="transmembrane region" description="Helical" evidence="7">
    <location>
        <begin position="186"/>
        <end position="211"/>
    </location>
</feature>
<dbReference type="PANTHER" id="PTHR43744">
    <property type="entry name" value="ABC TRANSPORTER PERMEASE PROTEIN MG189-RELATED-RELATED"/>
    <property type="match status" value="1"/>
</dbReference>
<feature type="domain" description="ABC transmembrane type-1" evidence="8">
    <location>
        <begin position="78"/>
        <end position="276"/>
    </location>
</feature>
<gene>
    <name evidence="9" type="ORF">DBZ36_06005</name>
</gene>
<dbReference type="InterPro" id="IPR000515">
    <property type="entry name" value="MetI-like"/>
</dbReference>
<comment type="subcellular location">
    <subcellularLocation>
        <location evidence="1 7">Cell membrane</location>
        <topology evidence="1 7">Multi-pass membrane protein</topology>
    </subcellularLocation>
</comment>
<feature type="transmembrane region" description="Helical" evidence="7">
    <location>
        <begin position="113"/>
        <end position="132"/>
    </location>
</feature>
<name>A0A420EH69_9ALTE</name>
<dbReference type="AlphaFoldDB" id="A0A420EH69"/>
<dbReference type="PROSITE" id="PS50928">
    <property type="entry name" value="ABC_TM1"/>
    <property type="match status" value="1"/>
</dbReference>
<dbReference type="PANTHER" id="PTHR43744:SF9">
    <property type="entry name" value="POLYGALACTURONAN_RHAMNOGALACTURONAN TRANSPORT SYSTEM PERMEASE PROTEIN YTCP"/>
    <property type="match status" value="1"/>
</dbReference>
<proteinExistence type="inferred from homology"/>
<evidence type="ECO:0000313" key="9">
    <source>
        <dbReference type="EMBL" id="RKF20004.1"/>
    </source>
</evidence>
<feature type="transmembrane region" description="Helical" evidence="7">
    <location>
        <begin position="82"/>
        <end position="101"/>
    </location>
</feature>
<dbReference type="EMBL" id="RAQO01000004">
    <property type="protein sequence ID" value="RKF20004.1"/>
    <property type="molecule type" value="Genomic_DNA"/>
</dbReference>
<evidence type="ECO:0000313" key="10">
    <source>
        <dbReference type="Proteomes" id="UP000286482"/>
    </source>
</evidence>
<organism evidence="9 10">
    <name type="scientific">Alginatibacterium sediminis</name>
    <dbReference type="NCBI Taxonomy" id="2164068"/>
    <lineage>
        <taxon>Bacteria</taxon>
        <taxon>Pseudomonadati</taxon>
        <taxon>Pseudomonadota</taxon>
        <taxon>Gammaproteobacteria</taxon>
        <taxon>Alteromonadales</taxon>
        <taxon>Alteromonadaceae</taxon>
        <taxon>Alginatibacterium</taxon>
    </lineage>
</organism>
<dbReference type="Gene3D" id="1.10.3720.10">
    <property type="entry name" value="MetI-like"/>
    <property type="match status" value="1"/>
</dbReference>
<dbReference type="InterPro" id="IPR035906">
    <property type="entry name" value="MetI-like_sf"/>
</dbReference>
<dbReference type="CDD" id="cd06261">
    <property type="entry name" value="TM_PBP2"/>
    <property type="match status" value="1"/>
</dbReference>
<keyword evidence="6 7" id="KW-0472">Membrane</keyword>
<accession>A0A420EH69</accession>
<dbReference type="RefSeq" id="WP_120354008.1">
    <property type="nucleotide sequence ID" value="NZ_RAQO01000004.1"/>
</dbReference>
<evidence type="ECO:0000256" key="2">
    <source>
        <dbReference type="ARBA" id="ARBA00022448"/>
    </source>
</evidence>
<evidence type="ECO:0000259" key="8">
    <source>
        <dbReference type="PROSITE" id="PS50928"/>
    </source>
</evidence>
<evidence type="ECO:0000256" key="1">
    <source>
        <dbReference type="ARBA" id="ARBA00004651"/>
    </source>
</evidence>
<reference evidence="9 10" key="1">
    <citation type="submission" date="2018-09" db="EMBL/GenBank/DDBJ databases">
        <authorList>
            <person name="Wang Z."/>
        </authorList>
    </citation>
    <scope>NUCLEOTIDE SEQUENCE [LARGE SCALE GENOMIC DNA]</scope>
    <source>
        <strain evidence="9 10">ALS 81</strain>
    </source>
</reference>
<comment type="caution">
    <text evidence="9">The sequence shown here is derived from an EMBL/GenBank/DDBJ whole genome shotgun (WGS) entry which is preliminary data.</text>
</comment>
<feature type="transmembrane region" description="Helical" evidence="7">
    <location>
        <begin position="21"/>
        <end position="42"/>
    </location>
</feature>
<dbReference type="Pfam" id="PF00528">
    <property type="entry name" value="BPD_transp_1"/>
    <property type="match status" value="1"/>
</dbReference>
<dbReference type="GO" id="GO:0005886">
    <property type="term" value="C:plasma membrane"/>
    <property type="evidence" value="ECO:0007669"/>
    <property type="project" value="UniProtKB-SubCell"/>
</dbReference>
<feature type="transmembrane region" description="Helical" evidence="7">
    <location>
        <begin position="144"/>
        <end position="165"/>
    </location>
</feature>
<evidence type="ECO:0000256" key="3">
    <source>
        <dbReference type="ARBA" id="ARBA00022475"/>
    </source>
</evidence>
<evidence type="ECO:0000256" key="4">
    <source>
        <dbReference type="ARBA" id="ARBA00022692"/>
    </source>
</evidence>
<keyword evidence="3" id="KW-1003">Cell membrane</keyword>
<keyword evidence="4 7" id="KW-0812">Transmembrane</keyword>
<keyword evidence="5 7" id="KW-1133">Transmembrane helix</keyword>
<dbReference type="Proteomes" id="UP000286482">
    <property type="component" value="Unassembled WGS sequence"/>
</dbReference>